<gene>
    <name evidence="3" type="ORF">SPIL2461_LOCUS9438</name>
</gene>
<feature type="coiled-coil region" evidence="1">
    <location>
        <begin position="397"/>
        <end position="424"/>
    </location>
</feature>
<dbReference type="AlphaFoldDB" id="A0A812QBB1"/>
<dbReference type="OrthoDB" id="492645at2759"/>
<feature type="region of interest" description="Disordered" evidence="2">
    <location>
        <begin position="163"/>
        <end position="182"/>
    </location>
</feature>
<proteinExistence type="predicted"/>
<protein>
    <submittedName>
        <fullName evidence="3">Uncharacterized protein</fullName>
    </submittedName>
</protein>
<feature type="compositionally biased region" description="Basic residues" evidence="2">
    <location>
        <begin position="163"/>
        <end position="174"/>
    </location>
</feature>
<reference evidence="3" key="1">
    <citation type="submission" date="2021-02" db="EMBL/GenBank/DDBJ databases">
        <authorList>
            <person name="Dougan E. K."/>
            <person name="Rhodes N."/>
            <person name="Thang M."/>
            <person name="Chan C."/>
        </authorList>
    </citation>
    <scope>NUCLEOTIDE SEQUENCE</scope>
</reference>
<feature type="region of interest" description="Disordered" evidence="2">
    <location>
        <begin position="448"/>
        <end position="467"/>
    </location>
</feature>
<evidence type="ECO:0000313" key="4">
    <source>
        <dbReference type="Proteomes" id="UP000649617"/>
    </source>
</evidence>
<evidence type="ECO:0000256" key="1">
    <source>
        <dbReference type="SAM" id="Coils"/>
    </source>
</evidence>
<feature type="region of interest" description="Disordered" evidence="2">
    <location>
        <begin position="53"/>
        <end position="89"/>
    </location>
</feature>
<name>A0A812QBB1_SYMPI</name>
<evidence type="ECO:0000256" key="2">
    <source>
        <dbReference type="SAM" id="MobiDB-lite"/>
    </source>
</evidence>
<dbReference type="Proteomes" id="UP000649617">
    <property type="component" value="Unassembled WGS sequence"/>
</dbReference>
<feature type="region of interest" description="Disordered" evidence="2">
    <location>
        <begin position="285"/>
        <end position="311"/>
    </location>
</feature>
<feature type="compositionally biased region" description="Low complexity" evidence="2">
    <location>
        <begin position="285"/>
        <end position="295"/>
    </location>
</feature>
<dbReference type="EMBL" id="CAJNIZ010016446">
    <property type="protein sequence ID" value="CAE7385838.1"/>
    <property type="molecule type" value="Genomic_DNA"/>
</dbReference>
<keyword evidence="1" id="KW-0175">Coiled coil</keyword>
<sequence length="666" mass="69353">MSFAHVTLPRTNAPAATCSIGAPPRFLRAASPHARDATSDIAAAATTPTALCRGAQRSWRPMAPGRRERVGEAANPGPPAADSRGAPSALEVQRQCAAEALARAGLPPFPPLPPEAVSPCGTISDTASQATDLAYLTPRAAGGDLTPLAECGAHIARCPNTRRGVKHPRARSRWQRGPPAEGPLPPTNSWIYMPLLLDGAGLLCPAAAAGWRACAPYAVPWPALVTALPTSALRLPEDPIASVRSAGDAEAEPGADGYLTAATQSAFLQAYGGVGVAAEAANARAPRAPTAPDGASGSVAAGEAPEPGVDRSRVTRHVTGNLPWADVAELRRPVPTLQDVPPFLRAGVRRALVFALRAIRDADAAENAHVTPARAWLLLERVDRYERGEWLALLAAAQGARSTASRAEEDADAALRQRREAACRLVRKGEVSRARHLLTSGTLAPGDEATWPCKTPRPSAHARAGPSTARAIAQTLREARRGAASGLSGARAEHFKLLQSDADGLELLMHAASVLAQAGGPLVVAAALALARMTALQKPDGGVRGIATGDVSPWPIDKQLAPANASPVVGVWAYARMVASDAKAVLRRGQRSACSCPGYGACIRARAAGPDLEAKRGGSVNCLQLEVSAVFVRGRRNQCQPGLISGYAKAHDAAMDTFPRLHRWSP</sequence>
<organism evidence="3 4">
    <name type="scientific">Symbiodinium pilosum</name>
    <name type="common">Dinoflagellate</name>
    <dbReference type="NCBI Taxonomy" id="2952"/>
    <lineage>
        <taxon>Eukaryota</taxon>
        <taxon>Sar</taxon>
        <taxon>Alveolata</taxon>
        <taxon>Dinophyceae</taxon>
        <taxon>Suessiales</taxon>
        <taxon>Symbiodiniaceae</taxon>
        <taxon>Symbiodinium</taxon>
    </lineage>
</organism>
<keyword evidence="4" id="KW-1185">Reference proteome</keyword>
<comment type="caution">
    <text evidence="3">The sequence shown here is derived from an EMBL/GenBank/DDBJ whole genome shotgun (WGS) entry which is preliminary data.</text>
</comment>
<accession>A0A812QBB1</accession>
<evidence type="ECO:0000313" key="3">
    <source>
        <dbReference type="EMBL" id="CAE7385838.1"/>
    </source>
</evidence>